<dbReference type="EMBL" id="CCNB01000012">
    <property type="protein sequence ID" value="CDX36736.1"/>
    <property type="molecule type" value="Genomic_DNA"/>
</dbReference>
<dbReference type="AlphaFoldDB" id="A0A090DS32"/>
<dbReference type="Proteomes" id="UP000046373">
    <property type="component" value="Unassembled WGS sequence"/>
</dbReference>
<name>A0A090DS32_MESPL</name>
<accession>A0A090DS32</accession>
<reference evidence="3" key="2">
    <citation type="submission" date="2014-08" db="EMBL/GenBank/DDBJ databases">
        <authorList>
            <person name="Moulin L."/>
        </authorList>
    </citation>
    <scope>NUCLEOTIDE SEQUENCE [LARGE SCALE GENOMIC DNA]</scope>
</reference>
<proteinExistence type="predicted"/>
<keyword evidence="3" id="KW-1185">Reference proteome</keyword>
<dbReference type="EMBL" id="CCMZ01000015">
    <property type="protein sequence ID" value="CDX16922.1"/>
    <property type="molecule type" value="Genomic_DNA"/>
</dbReference>
<gene>
    <name evidence="1" type="ORF">MPL3356_220282</name>
    <name evidence="2" type="ORF">MPLDJ20_20673</name>
</gene>
<dbReference type="Proteomes" id="UP000045285">
    <property type="component" value="Unassembled WGS sequence"/>
</dbReference>
<evidence type="ECO:0000313" key="2">
    <source>
        <dbReference type="EMBL" id="CDX36736.1"/>
    </source>
</evidence>
<dbReference type="STRING" id="69974.MPLDJ20_20673"/>
<sequence>MATVSSGSRTVKALIILSPLWFTMNVMEPWWFVNPRIVSRTWLELAPWCAKTALLKRAALGAAAYVRIKVR</sequence>
<evidence type="ECO:0000313" key="1">
    <source>
        <dbReference type="EMBL" id="CDX16922.1"/>
    </source>
</evidence>
<evidence type="ECO:0000313" key="3">
    <source>
        <dbReference type="Proteomes" id="UP000045285"/>
    </source>
</evidence>
<organism evidence="1 3">
    <name type="scientific">Mesorhizobium plurifarium</name>
    <dbReference type="NCBI Taxonomy" id="69974"/>
    <lineage>
        <taxon>Bacteria</taxon>
        <taxon>Pseudomonadati</taxon>
        <taxon>Pseudomonadota</taxon>
        <taxon>Alphaproteobacteria</taxon>
        <taxon>Hyphomicrobiales</taxon>
        <taxon>Phyllobacteriaceae</taxon>
        <taxon>Mesorhizobium</taxon>
    </lineage>
</organism>
<evidence type="ECO:0000313" key="4">
    <source>
        <dbReference type="Proteomes" id="UP000046373"/>
    </source>
</evidence>
<reference evidence="1 4" key="1">
    <citation type="submission" date="2014-08" db="EMBL/GenBank/DDBJ databases">
        <authorList>
            <person name="Moulin Lionel"/>
        </authorList>
    </citation>
    <scope>NUCLEOTIDE SEQUENCE [LARGE SCALE GENOMIC DNA]</scope>
</reference>
<protein>
    <submittedName>
        <fullName evidence="1">Uncharacterized protein</fullName>
    </submittedName>
</protein>